<feature type="compositionally biased region" description="Acidic residues" evidence="1">
    <location>
        <begin position="216"/>
        <end position="225"/>
    </location>
</feature>
<accession>A0A7W3XWN3</accession>
<dbReference type="SUPFAM" id="SSF110087">
    <property type="entry name" value="DR1885-like metal-binding protein"/>
    <property type="match status" value="1"/>
</dbReference>
<keyword evidence="4" id="KW-1185">Reference proteome</keyword>
<name>A0A7W3XWN3_9ACTN</name>
<dbReference type="EMBL" id="VKHS01000248">
    <property type="protein sequence ID" value="MBB0230255.1"/>
    <property type="molecule type" value="Genomic_DNA"/>
</dbReference>
<organism evidence="3 4">
    <name type="scientific">Streptomyces calidiresistens</name>
    <dbReference type="NCBI Taxonomy" id="1485586"/>
    <lineage>
        <taxon>Bacteria</taxon>
        <taxon>Bacillati</taxon>
        <taxon>Actinomycetota</taxon>
        <taxon>Actinomycetes</taxon>
        <taxon>Kitasatosporales</taxon>
        <taxon>Streptomycetaceae</taxon>
        <taxon>Streptomyces</taxon>
    </lineage>
</organism>
<dbReference type="AlphaFoldDB" id="A0A7W3XWN3"/>
<keyword evidence="2" id="KW-0732">Signal</keyword>
<feature type="compositionally biased region" description="Acidic residues" evidence="1">
    <location>
        <begin position="174"/>
        <end position="208"/>
    </location>
</feature>
<proteinExistence type="predicted"/>
<reference evidence="4" key="1">
    <citation type="submission" date="2019-10" db="EMBL/GenBank/DDBJ databases">
        <title>Streptomyces sp. nov., a novel actinobacterium isolated from alkaline environment.</title>
        <authorList>
            <person name="Golinska P."/>
        </authorList>
    </citation>
    <scope>NUCLEOTIDE SEQUENCE [LARGE SCALE GENOMIC DNA]</scope>
    <source>
        <strain evidence="4">DSM 42108</strain>
    </source>
</reference>
<sequence>MSSSLRRGSLTATFVLSIATVTACGAGFDAETDQVGPMQAAVQVEDIKIQNVNVLLSEEEGGPAGVSARIFNDGAEDQTLVSITLPGSGEEMELIPAEGEDEIVIPARGSLALGGEGNALAIIDDPQGAGIAAGNAQHLVFDLSDTGEASLYARVMPVVDFFDYYSDWAPPTLDEVEGDDEAGIDEDAIEGVEDIEEGLQEGEDNEEAPADRLPGEVEDEDGDEVDPGRTGETGGTGED</sequence>
<dbReference type="RefSeq" id="WP_182663530.1">
    <property type="nucleotide sequence ID" value="NZ_VKHS01000248.1"/>
</dbReference>
<evidence type="ECO:0000256" key="2">
    <source>
        <dbReference type="SAM" id="SignalP"/>
    </source>
</evidence>
<comment type="caution">
    <text evidence="3">The sequence shown here is derived from an EMBL/GenBank/DDBJ whole genome shotgun (WGS) entry which is preliminary data.</text>
</comment>
<feature type="region of interest" description="Disordered" evidence="1">
    <location>
        <begin position="172"/>
        <end position="239"/>
    </location>
</feature>
<feature type="signal peptide" evidence="2">
    <location>
        <begin position="1"/>
        <end position="23"/>
    </location>
</feature>
<protein>
    <submittedName>
        <fullName evidence="3">DUF461 domain-containing protein</fullName>
    </submittedName>
</protein>
<evidence type="ECO:0000313" key="4">
    <source>
        <dbReference type="Proteomes" id="UP000530234"/>
    </source>
</evidence>
<gene>
    <name evidence="3" type="ORF">FOE67_12230</name>
</gene>
<evidence type="ECO:0000313" key="3">
    <source>
        <dbReference type="EMBL" id="MBB0230255.1"/>
    </source>
</evidence>
<dbReference type="PROSITE" id="PS51257">
    <property type="entry name" value="PROKAR_LIPOPROTEIN"/>
    <property type="match status" value="1"/>
</dbReference>
<evidence type="ECO:0000256" key="1">
    <source>
        <dbReference type="SAM" id="MobiDB-lite"/>
    </source>
</evidence>
<feature type="chain" id="PRO_5038340539" evidence="2">
    <location>
        <begin position="24"/>
        <end position="239"/>
    </location>
</feature>
<dbReference type="Proteomes" id="UP000530234">
    <property type="component" value="Unassembled WGS sequence"/>
</dbReference>
<dbReference type="InterPro" id="IPR036182">
    <property type="entry name" value="PCuAC_sf"/>
</dbReference>